<keyword evidence="3 11" id="KW-1134">Transmembrane beta strand</keyword>
<comment type="similarity">
    <text evidence="11 12">Belongs to the TonB-dependent receptor family.</text>
</comment>
<dbReference type="AlphaFoldDB" id="A0A1T5EJV1"/>
<dbReference type="InterPro" id="IPR036942">
    <property type="entry name" value="Beta-barrel_TonB_sf"/>
</dbReference>
<keyword evidence="16" id="KW-0675">Receptor</keyword>
<dbReference type="STRING" id="439228.SAMN06295920_10746"/>
<dbReference type="GO" id="GO:0006826">
    <property type="term" value="P:iron ion transport"/>
    <property type="evidence" value="ECO:0007669"/>
    <property type="project" value="UniProtKB-KW"/>
</dbReference>
<keyword evidence="10 11" id="KW-0998">Cell outer membrane</keyword>
<evidence type="ECO:0000256" key="3">
    <source>
        <dbReference type="ARBA" id="ARBA00022452"/>
    </source>
</evidence>
<dbReference type="OrthoDB" id="9760333at2"/>
<keyword evidence="17" id="KW-1185">Reference proteome</keyword>
<dbReference type="PROSITE" id="PS52016">
    <property type="entry name" value="TONB_DEPENDENT_REC_3"/>
    <property type="match status" value="1"/>
</dbReference>
<evidence type="ECO:0000313" key="16">
    <source>
        <dbReference type="EMBL" id="SKB84244.1"/>
    </source>
</evidence>
<keyword evidence="13" id="KW-0732">Signal</keyword>
<evidence type="ECO:0000256" key="6">
    <source>
        <dbReference type="ARBA" id="ARBA00023004"/>
    </source>
</evidence>
<keyword evidence="9 11" id="KW-0472">Membrane</keyword>
<feature type="domain" description="TonB-dependent receptor plug" evidence="15">
    <location>
        <begin position="52"/>
        <end position="164"/>
    </location>
</feature>
<feature type="domain" description="TonB-dependent receptor-like beta-barrel" evidence="14">
    <location>
        <begin position="363"/>
        <end position="815"/>
    </location>
</feature>
<dbReference type="PANTHER" id="PTHR32552:SF81">
    <property type="entry name" value="TONB-DEPENDENT OUTER MEMBRANE RECEPTOR"/>
    <property type="match status" value="1"/>
</dbReference>
<keyword evidence="2 11" id="KW-0813">Transport</keyword>
<dbReference type="EMBL" id="FUYM01000007">
    <property type="protein sequence ID" value="SKB84244.1"/>
    <property type="molecule type" value="Genomic_DNA"/>
</dbReference>
<dbReference type="GO" id="GO:0009279">
    <property type="term" value="C:cell outer membrane"/>
    <property type="evidence" value="ECO:0007669"/>
    <property type="project" value="UniProtKB-SubCell"/>
</dbReference>
<evidence type="ECO:0000256" key="13">
    <source>
        <dbReference type="SAM" id="SignalP"/>
    </source>
</evidence>
<evidence type="ECO:0000256" key="8">
    <source>
        <dbReference type="ARBA" id="ARBA00023077"/>
    </source>
</evidence>
<accession>A0A1T5EJV1</accession>
<evidence type="ECO:0000259" key="15">
    <source>
        <dbReference type="Pfam" id="PF07715"/>
    </source>
</evidence>
<dbReference type="Proteomes" id="UP000189818">
    <property type="component" value="Unassembled WGS sequence"/>
</dbReference>
<keyword evidence="8 12" id="KW-0798">TonB box</keyword>
<keyword evidence="6" id="KW-0408">Iron</keyword>
<evidence type="ECO:0000256" key="5">
    <source>
        <dbReference type="ARBA" id="ARBA00022692"/>
    </source>
</evidence>
<reference evidence="17" key="1">
    <citation type="submission" date="2017-02" db="EMBL/GenBank/DDBJ databases">
        <authorList>
            <person name="Varghese N."/>
            <person name="Submissions S."/>
        </authorList>
    </citation>
    <scope>NUCLEOTIDE SEQUENCE [LARGE SCALE GENOMIC DNA]</scope>
    <source>
        <strain evidence="17">UM2</strain>
    </source>
</reference>
<dbReference type="SUPFAM" id="SSF56935">
    <property type="entry name" value="Porins"/>
    <property type="match status" value="1"/>
</dbReference>
<proteinExistence type="inferred from homology"/>
<evidence type="ECO:0000256" key="4">
    <source>
        <dbReference type="ARBA" id="ARBA00022496"/>
    </source>
</evidence>
<keyword evidence="5 11" id="KW-0812">Transmembrane</keyword>
<evidence type="ECO:0000259" key="14">
    <source>
        <dbReference type="Pfam" id="PF00593"/>
    </source>
</evidence>
<evidence type="ECO:0000256" key="9">
    <source>
        <dbReference type="ARBA" id="ARBA00023136"/>
    </source>
</evidence>
<dbReference type="Pfam" id="PF07715">
    <property type="entry name" value="Plug"/>
    <property type="match status" value="1"/>
</dbReference>
<keyword evidence="7" id="KW-0406">Ion transport</keyword>
<dbReference type="InterPro" id="IPR000531">
    <property type="entry name" value="Beta-barrel_TonB"/>
</dbReference>
<gene>
    <name evidence="16" type="ORF">SAMN06295920_10746</name>
</gene>
<evidence type="ECO:0000256" key="12">
    <source>
        <dbReference type="RuleBase" id="RU003357"/>
    </source>
</evidence>
<dbReference type="Pfam" id="PF00593">
    <property type="entry name" value="TonB_dep_Rec_b-barrel"/>
    <property type="match status" value="1"/>
</dbReference>
<feature type="signal peptide" evidence="13">
    <location>
        <begin position="1"/>
        <end position="24"/>
    </location>
</feature>
<name>A0A1T5EJV1_9SPHN</name>
<evidence type="ECO:0000256" key="11">
    <source>
        <dbReference type="PROSITE-ProRule" id="PRU01360"/>
    </source>
</evidence>
<protein>
    <submittedName>
        <fullName evidence="16">Outer membrane receptor proteins, mostly Fe transport</fullName>
    </submittedName>
</protein>
<dbReference type="PANTHER" id="PTHR32552">
    <property type="entry name" value="FERRICHROME IRON RECEPTOR-RELATED"/>
    <property type="match status" value="1"/>
</dbReference>
<dbReference type="RefSeq" id="WP_079649148.1">
    <property type="nucleotide sequence ID" value="NZ_FUYM01000007.1"/>
</dbReference>
<organism evidence="16 17">
    <name type="scientific">Rhizorhabdus histidinilytica</name>
    <dbReference type="NCBI Taxonomy" id="439228"/>
    <lineage>
        <taxon>Bacteria</taxon>
        <taxon>Pseudomonadati</taxon>
        <taxon>Pseudomonadota</taxon>
        <taxon>Alphaproteobacteria</taxon>
        <taxon>Sphingomonadales</taxon>
        <taxon>Sphingomonadaceae</taxon>
        <taxon>Rhizorhabdus</taxon>
    </lineage>
</organism>
<dbReference type="InterPro" id="IPR012910">
    <property type="entry name" value="Plug_dom"/>
</dbReference>
<evidence type="ECO:0000256" key="2">
    <source>
        <dbReference type="ARBA" id="ARBA00022448"/>
    </source>
</evidence>
<sequence>MIDRRIRLLLACSAAAIFASGAVAQTVGVDATGGGSGLDEIVVTAQKRAENVQDVPIAIAAFGGEAIQQRGISDVSQLSSITPSVVLDAGTPFAGSGAALGATIRGIGQNDFAVNVDPGVGVYLDGIYLARTVGANVALPDVERVEVLKGPQGTLFGRNTIGGAINIVTHEPGDEFRFKGSVTTGRFERLDVAGTADIPLSETLKSSITFASNHRDGFVKRVPYTQAGPYVQEPNTLYREVGYDSSNREGGVGDWSLRGKLKWEAAPSLKVTVTGDYYKQNTSGLPNIVLDVLDDFPGDLAGPGAPLVPGSALTPGTGYNFAGLYNFCINSTPAQIMGRNAQSICGPRGTELDPSTILPALGGANVDADPSNNRLPYDDRWVSRNWNRSYATGNSFARSKTWGLSGALDWTLSPDITLRSITGYREMEWASGFDGDNSPINFLHVSNSAKQHQFSQEFQLVGDTDKLGGKLNYVLGAYYFSEKGSEDGFVTIGTGLLQIEGPIDVKNRNVSFFGQLDWRVSDLLGFTLGGRYTSEKKAFDARQTDYAGFNYDLFNCPVTVAICPGILGFPDPNDPLRVYPPNTPDRKFHNFSPKFGVQLHPNDDVMVYGSYTMGYKVGGWSTRLQNPTATAPTFDDEKAKTLELGLKSTLLDRRLRFNAAVFRTIYDNIQLLFQRGTNPLIENAGKATIKGAEADLTASINEYLSLTMSAGYLDAKLTEVIGPTGPDSVQLGTSVGARLPKVPKFTFNLSPRVTLPVGAGDAKLVFQGDYTHTSSMWNDAQRTFLLKRPTTDVFNASLTFQSGGNWSVTLGGTNLSNERYVVNGVAQKAGGLVYGSPNRPREWYARLGIEF</sequence>
<dbReference type="InterPro" id="IPR039426">
    <property type="entry name" value="TonB-dep_rcpt-like"/>
</dbReference>
<evidence type="ECO:0000256" key="7">
    <source>
        <dbReference type="ARBA" id="ARBA00023065"/>
    </source>
</evidence>
<comment type="subcellular location">
    <subcellularLocation>
        <location evidence="1 11">Cell outer membrane</location>
        <topology evidence="1 11">Multi-pass membrane protein</topology>
    </subcellularLocation>
</comment>
<evidence type="ECO:0000313" key="17">
    <source>
        <dbReference type="Proteomes" id="UP000189818"/>
    </source>
</evidence>
<evidence type="ECO:0000256" key="1">
    <source>
        <dbReference type="ARBA" id="ARBA00004571"/>
    </source>
</evidence>
<dbReference type="Gene3D" id="2.40.170.20">
    <property type="entry name" value="TonB-dependent receptor, beta-barrel domain"/>
    <property type="match status" value="2"/>
</dbReference>
<keyword evidence="4" id="KW-0410">Iron transport</keyword>
<evidence type="ECO:0000256" key="10">
    <source>
        <dbReference type="ARBA" id="ARBA00023237"/>
    </source>
</evidence>
<feature type="chain" id="PRO_5012594720" evidence="13">
    <location>
        <begin position="25"/>
        <end position="851"/>
    </location>
</feature>